<dbReference type="RefSeq" id="WP_150446394.1">
    <property type="nucleotide sequence ID" value="NZ_VYQE01000005.1"/>
</dbReference>
<feature type="coiled-coil region" evidence="7">
    <location>
        <begin position="129"/>
        <end position="177"/>
    </location>
</feature>
<dbReference type="AlphaFoldDB" id="A0A5J5GED0"/>
<dbReference type="GO" id="GO:0006508">
    <property type="term" value="P:proteolysis"/>
    <property type="evidence" value="ECO:0007669"/>
    <property type="project" value="UniProtKB-KW"/>
</dbReference>
<dbReference type="Gene3D" id="2.70.70.10">
    <property type="entry name" value="Glucose Permease (Domain IIA)"/>
    <property type="match status" value="1"/>
</dbReference>
<dbReference type="PANTHER" id="PTHR21666:SF288">
    <property type="entry name" value="CELL DIVISION PROTEIN YTFB"/>
    <property type="match status" value="1"/>
</dbReference>
<proteinExistence type="predicted"/>
<evidence type="ECO:0000256" key="8">
    <source>
        <dbReference type="SAM" id="SignalP"/>
    </source>
</evidence>
<dbReference type="GO" id="GO:0046872">
    <property type="term" value="F:metal ion binding"/>
    <property type="evidence" value="ECO:0007669"/>
    <property type="project" value="UniProtKB-KW"/>
</dbReference>
<protein>
    <submittedName>
        <fullName evidence="10">Peptidoglycan DD-metalloendopeptidase family protein</fullName>
    </submittedName>
</protein>
<comment type="caution">
    <text evidence="10">The sequence shown here is derived from an EMBL/GenBank/DDBJ whole genome shotgun (WGS) entry which is preliminary data.</text>
</comment>
<dbReference type="Proteomes" id="UP000326554">
    <property type="component" value="Unassembled WGS sequence"/>
</dbReference>
<gene>
    <name evidence="10" type="ORF">F3S47_16495</name>
</gene>
<dbReference type="InterPro" id="IPR050570">
    <property type="entry name" value="Cell_wall_metabolism_enzyme"/>
</dbReference>
<evidence type="ECO:0000256" key="3">
    <source>
        <dbReference type="ARBA" id="ARBA00022723"/>
    </source>
</evidence>
<evidence type="ECO:0000256" key="1">
    <source>
        <dbReference type="ARBA" id="ARBA00001947"/>
    </source>
</evidence>
<keyword evidence="2" id="KW-0645">Protease</keyword>
<dbReference type="InterPro" id="IPR011055">
    <property type="entry name" value="Dup_hybrid_motif"/>
</dbReference>
<evidence type="ECO:0000256" key="4">
    <source>
        <dbReference type="ARBA" id="ARBA00022801"/>
    </source>
</evidence>
<evidence type="ECO:0000256" key="5">
    <source>
        <dbReference type="ARBA" id="ARBA00022833"/>
    </source>
</evidence>
<reference evidence="10 11" key="1">
    <citation type="submission" date="2019-09" db="EMBL/GenBank/DDBJ databases">
        <authorList>
            <person name="Park J.-S."/>
            <person name="Choi H.-J."/>
        </authorList>
    </citation>
    <scope>NUCLEOTIDE SEQUENCE [LARGE SCALE GENOMIC DNA]</scope>
    <source>
        <strain evidence="10 11">176SS1-4</strain>
    </source>
</reference>
<accession>A0A5J5GED0</accession>
<sequence>MIRTLAFLVLLAGPAMAQDPAEAAQTAAARLDSAATMLAEARSGEARVDALTETVRAYEDGLSALRQGLRQAAIRQRQIELDFDARSGEVSRLLGVLSTLSAAPTPLLMLHPSGATGTARSGMILSDVTPALQAEAEELRARLEELALLQSLQENAAETLEEGLAGAQEARAALSEAIGERTDLPRRFVEDRVSMAALVASSDTLQGFASGLAMTVAADGEAPPPDASAFRGELPLPVDGTILRRYGETDAAGIERPGWVLATRPRALVTAPAAATIRYTGPLLDYGNVVIVEPAPDTLFVFAGLSETYGRAGEVVPQGAPLGLMGGETGEVQAILSESAEGVDAPRSETLYVEVREGQDTADPASWFSAEMRSTQ</sequence>
<organism evidence="10 11">
    <name type="scientific">Histidinibacterium aquaticum</name>
    <dbReference type="NCBI Taxonomy" id="2613962"/>
    <lineage>
        <taxon>Bacteria</taxon>
        <taxon>Pseudomonadati</taxon>
        <taxon>Pseudomonadota</taxon>
        <taxon>Alphaproteobacteria</taxon>
        <taxon>Rhodobacterales</taxon>
        <taxon>Paracoccaceae</taxon>
        <taxon>Histidinibacterium</taxon>
    </lineage>
</organism>
<comment type="cofactor">
    <cofactor evidence="1">
        <name>Zn(2+)</name>
        <dbReference type="ChEBI" id="CHEBI:29105"/>
    </cofactor>
</comment>
<keyword evidence="11" id="KW-1185">Reference proteome</keyword>
<evidence type="ECO:0000313" key="10">
    <source>
        <dbReference type="EMBL" id="KAA9006142.1"/>
    </source>
</evidence>
<evidence type="ECO:0000256" key="6">
    <source>
        <dbReference type="ARBA" id="ARBA00023049"/>
    </source>
</evidence>
<feature type="signal peptide" evidence="8">
    <location>
        <begin position="1"/>
        <end position="17"/>
    </location>
</feature>
<dbReference type="CDD" id="cd12797">
    <property type="entry name" value="M23_peptidase"/>
    <property type="match status" value="1"/>
</dbReference>
<dbReference type="Pfam" id="PF01551">
    <property type="entry name" value="Peptidase_M23"/>
    <property type="match status" value="1"/>
</dbReference>
<keyword evidence="8" id="KW-0732">Signal</keyword>
<keyword evidence="6" id="KW-0482">Metalloprotease</keyword>
<dbReference type="InterPro" id="IPR016047">
    <property type="entry name" value="M23ase_b-sheet_dom"/>
</dbReference>
<evidence type="ECO:0000313" key="11">
    <source>
        <dbReference type="Proteomes" id="UP000326554"/>
    </source>
</evidence>
<name>A0A5J5GED0_9RHOB</name>
<dbReference type="GO" id="GO:0004222">
    <property type="term" value="F:metalloendopeptidase activity"/>
    <property type="evidence" value="ECO:0007669"/>
    <property type="project" value="TreeGrafter"/>
</dbReference>
<keyword evidence="7" id="KW-0175">Coiled coil</keyword>
<keyword evidence="5" id="KW-0862">Zinc</keyword>
<keyword evidence="3" id="KW-0479">Metal-binding</keyword>
<evidence type="ECO:0000256" key="2">
    <source>
        <dbReference type="ARBA" id="ARBA00022670"/>
    </source>
</evidence>
<dbReference type="SUPFAM" id="SSF51261">
    <property type="entry name" value="Duplicated hybrid motif"/>
    <property type="match status" value="1"/>
</dbReference>
<dbReference type="EMBL" id="VYQE01000005">
    <property type="protein sequence ID" value="KAA9006142.1"/>
    <property type="molecule type" value="Genomic_DNA"/>
</dbReference>
<feature type="chain" id="PRO_5023876057" evidence="8">
    <location>
        <begin position="18"/>
        <end position="376"/>
    </location>
</feature>
<dbReference type="PANTHER" id="PTHR21666">
    <property type="entry name" value="PEPTIDASE-RELATED"/>
    <property type="match status" value="1"/>
</dbReference>
<feature type="domain" description="M23ase beta-sheet core" evidence="9">
    <location>
        <begin position="258"/>
        <end position="364"/>
    </location>
</feature>
<evidence type="ECO:0000259" key="9">
    <source>
        <dbReference type="Pfam" id="PF01551"/>
    </source>
</evidence>
<keyword evidence="4" id="KW-0378">Hydrolase</keyword>
<evidence type="ECO:0000256" key="7">
    <source>
        <dbReference type="SAM" id="Coils"/>
    </source>
</evidence>